<dbReference type="Proteomes" id="UP000192266">
    <property type="component" value="Unassembled WGS sequence"/>
</dbReference>
<dbReference type="Pfam" id="PF01370">
    <property type="entry name" value="Epimerase"/>
    <property type="match status" value="1"/>
</dbReference>
<dbReference type="RefSeq" id="WP_084446776.1">
    <property type="nucleotide sequence ID" value="NZ_FWWW01000082.1"/>
</dbReference>
<organism evidence="2 3">
    <name type="scientific">Hymenobacter roseosalivarius DSM 11622</name>
    <dbReference type="NCBI Taxonomy" id="645990"/>
    <lineage>
        <taxon>Bacteria</taxon>
        <taxon>Pseudomonadati</taxon>
        <taxon>Bacteroidota</taxon>
        <taxon>Cytophagia</taxon>
        <taxon>Cytophagales</taxon>
        <taxon>Hymenobacteraceae</taxon>
        <taxon>Hymenobacter</taxon>
    </lineage>
</organism>
<evidence type="ECO:0000313" key="2">
    <source>
        <dbReference type="EMBL" id="SMB98210.1"/>
    </source>
</evidence>
<dbReference type="EMBL" id="FWWW01000082">
    <property type="protein sequence ID" value="SMB98210.1"/>
    <property type="molecule type" value="Genomic_DNA"/>
</dbReference>
<dbReference type="SUPFAM" id="SSF51735">
    <property type="entry name" value="NAD(P)-binding Rossmann-fold domains"/>
    <property type="match status" value="1"/>
</dbReference>
<sequence>MQTILGAGGTITREVAHHLPTLTDEPLRLVSRRPQKVNAADELHPADLTDATQTKQAVAGSSVAYLVAGLRYNTKTWQRDWPRIMTNVLNACEHHGSKLVFFDNVYMYGLVGGKMTEETPFNPVSKKGEVRARIARQLLEAIKSGRVESLIARAPDFYGPGINNSLPNALIFDNFKKGKAAQWPGSVDEPHSYIFTPDAGRATAVLGITPSAYGQTWHLPTAAPAITTRQFASLAAVHYGVAPKISGLPKWLMRAVGLFVEPVRESVEMLYQYDRPYFFDSSKFDKQFFAATPYAEGIRLAVV</sequence>
<feature type="domain" description="NAD-dependent epimerase/dehydratase" evidence="1">
    <location>
        <begin position="4"/>
        <end position="202"/>
    </location>
</feature>
<protein>
    <submittedName>
        <fullName evidence="2">NAD-dependent epimerase/dehydratase</fullName>
    </submittedName>
</protein>
<accession>A0A1W1VY83</accession>
<dbReference type="InterPro" id="IPR036291">
    <property type="entry name" value="NAD(P)-bd_dom_sf"/>
</dbReference>
<evidence type="ECO:0000259" key="1">
    <source>
        <dbReference type="Pfam" id="PF01370"/>
    </source>
</evidence>
<gene>
    <name evidence="2" type="ORF">SAMN00120144_1003</name>
</gene>
<proteinExistence type="predicted"/>
<dbReference type="Gene3D" id="3.40.50.720">
    <property type="entry name" value="NAD(P)-binding Rossmann-like Domain"/>
    <property type="match status" value="1"/>
</dbReference>
<dbReference type="InterPro" id="IPR001509">
    <property type="entry name" value="Epimerase_deHydtase"/>
</dbReference>
<dbReference type="OrthoDB" id="112777at2"/>
<dbReference type="STRING" id="645990.SAMN00120144_1003"/>
<keyword evidence="3" id="KW-1185">Reference proteome</keyword>
<evidence type="ECO:0000313" key="3">
    <source>
        <dbReference type="Proteomes" id="UP000192266"/>
    </source>
</evidence>
<dbReference type="AlphaFoldDB" id="A0A1W1VY83"/>
<reference evidence="2 3" key="1">
    <citation type="submission" date="2017-04" db="EMBL/GenBank/DDBJ databases">
        <authorList>
            <person name="Afonso C.L."/>
            <person name="Miller P.J."/>
            <person name="Scott M.A."/>
            <person name="Spackman E."/>
            <person name="Goraichik I."/>
            <person name="Dimitrov K.M."/>
            <person name="Suarez D.L."/>
            <person name="Swayne D.E."/>
        </authorList>
    </citation>
    <scope>NUCLEOTIDE SEQUENCE [LARGE SCALE GENOMIC DNA]</scope>
    <source>
        <strain evidence="2 3">DSM 11622</strain>
    </source>
</reference>
<name>A0A1W1VY83_9BACT</name>